<name>A0A933SEQ9_UNCEI</name>
<accession>A0A933SEQ9</accession>
<protein>
    <submittedName>
        <fullName evidence="4">Bifunctional phosphoglucose/phosphomannose isomerase</fullName>
    </submittedName>
</protein>
<dbReference type="GO" id="GO:0097367">
    <property type="term" value="F:carbohydrate derivative binding"/>
    <property type="evidence" value="ECO:0007669"/>
    <property type="project" value="InterPro"/>
</dbReference>
<dbReference type="InterPro" id="IPR046348">
    <property type="entry name" value="SIS_dom_sf"/>
</dbReference>
<dbReference type="SUPFAM" id="SSF53697">
    <property type="entry name" value="SIS domain"/>
    <property type="match status" value="1"/>
</dbReference>
<organism evidence="4 5">
    <name type="scientific">Eiseniibacteriota bacterium</name>
    <dbReference type="NCBI Taxonomy" id="2212470"/>
    <lineage>
        <taxon>Bacteria</taxon>
        <taxon>Candidatus Eiseniibacteriota</taxon>
    </lineage>
</organism>
<dbReference type="InterPro" id="IPR019490">
    <property type="entry name" value="Glu6P/Mann6P_isomerase_C"/>
</dbReference>
<gene>
    <name evidence="4" type="ORF">HZA61_06195</name>
</gene>
<proteinExistence type="inferred from homology"/>
<dbReference type="GO" id="GO:0004347">
    <property type="term" value="F:glucose-6-phosphate isomerase activity"/>
    <property type="evidence" value="ECO:0007669"/>
    <property type="project" value="InterPro"/>
</dbReference>
<dbReference type="Pfam" id="PF10432">
    <property type="entry name" value="bact-PGI_C"/>
    <property type="match status" value="1"/>
</dbReference>
<reference evidence="4" key="1">
    <citation type="submission" date="2020-07" db="EMBL/GenBank/DDBJ databases">
        <title>Huge and variable diversity of episymbiotic CPR bacteria and DPANN archaea in groundwater ecosystems.</title>
        <authorList>
            <person name="He C.Y."/>
            <person name="Keren R."/>
            <person name="Whittaker M."/>
            <person name="Farag I.F."/>
            <person name="Doudna J."/>
            <person name="Cate J.H.D."/>
            <person name="Banfield J.F."/>
        </authorList>
    </citation>
    <scope>NUCLEOTIDE SEQUENCE</scope>
    <source>
        <strain evidence="4">NC_groundwater_1813_Pr3_B-0.1um_71_17</strain>
    </source>
</reference>
<dbReference type="CDD" id="cd05637">
    <property type="entry name" value="SIS_PGI_PMI_2"/>
    <property type="match status" value="1"/>
</dbReference>
<evidence type="ECO:0000313" key="5">
    <source>
        <dbReference type="Proteomes" id="UP000696931"/>
    </source>
</evidence>
<dbReference type="GO" id="GO:1901135">
    <property type="term" value="P:carbohydrate derivative metabolic process"/>
    <property type="evidence" value="ECO:0007669"/>
    <property type="project" value="InterPro"/>
</dbReference>
<dbReference type="EMBL" id="JACRIW010000041">
    <property type="protein sequence ID" value="MBI5169058.1"/>
    <property type="molecule type" value="Genomic_DNA"/>
</dbReference>
<evidence type="ECO:0000259" key="3">
    <source>
        <dbReference type="Pfam" id="PF10432"/>
    </source>
</evidence>
<sequence length="360" mass="38039">MTPAAPTLEPPYGGRDAHGMAALVDAIPEHVGEALRRTTESPWQLPAGAPELVAVGGMGGSAIASELTSAMYADMMPRPWLTVRDYAWPACVNARSLAVLSSNSGNTEETLALEAQTVARGVPSVALTSGGELARRAEARGLHRQSVPGGMPPRASLFHAWVPMTRLVGALGWAPDSGADWAAAAALLAERRGALGTAAPEGANPAKQLARECSGRTVYVYSSAGPVAAVGVRWRQQLNENAKLLGHSAVVPELNHNEIVGWQAAGDLHRGISVIVLRDSEDPAEHVTRLDLTAQYAARQGASVHEVRSVGESRLARLASLVQFGDYFSLYLALLGAVDPTDISSIDDFKRRLAERAKAR</sequence>
<evidence type="ECO:0000256" key="1">
    <source>
        <dbReference type="ARBA" id="ARBA00010523"/>
    </source>
</evidence>
<feature type="domain" description="Bifunctional glucose-6-phosphate/mannose-6-phosphate isomerase C-terminal" evidence="3">
    <location>
        <begin position="204"/>
        <end position="353"/>
    </location>
</feature>
<evidence type="ECO:0000313" key="4">
    <source>
        <dbReference type="EMBL" id="MBI5169058.1"/>
    </source>
</evidence>
<evidence type="ECO:0000256" key="2">
    <source>
        <dbReference type="ARBA" id="ARBA00023235"/>
    </source>
</evidence>
<dbReference type="GO" id="GO:0005975">
    <property type="term" value="P:carbohydrate metabolic process"/>
    <property type="evidence" value="ECO:0007669"/>
    <property type="project" value="InterPro"/>
</dbReference>
<dbReference type="Gene3D" id="3.40.50.10490">
    <property type="entry name" value="Glucose-6-phosphate isomerase like protein, domain 1"/>
    <property type="match status" value="2"/>
</dbReference>
<dbReference type="Proteomes" id="UP000696931">
    <property type="component" value="Unassembled WGS sequence"/>
</dbReference>
<dbReference type="AlphaFoldDB" id="A0A933SEQ9"/>
<dbReference type="GO" id="GO:0004476">
    <property type="term" value="F:mannose-6-phosphate isomerase activity"/>
    <property type="evidence" value="ECO:0007669"/>
    <property type="project" value="InterPro"/>
</dbReference>
<comment type="similarity">
    <text evidence="1">Belongs to the PGI/PMI family.</text>
</comment>
<keyword evidence="2 4" id="KW-0413">Isomerase</keyword>
<comment type="caution">
    <text evidence="4">The sequence shown here is derived from an EMBL/GenBank/DDBJ whole genome shotgun (WGS) entry which is preliminary data.</text>
</comment>